<evidence type="ECO:0000313" key="11">
    <source>
        <dbReference type="Proteomes" id="UP001164187"/>
    </source>
</evidence>
<evidence type="ECO:0000256" key="1">
    <source>
        <dbReference type="ARBA" id="ARBA00022448"/>
    </source>
</evidence>
<reference evidence="10" key="1">
    <citation type="submission" date="2022-12" db="EMBL/GenBank/DDBJ databases">
        <title>Peptostreptococcus.</title>
        <authorList>
            <person name="Lee S.H."/>
        </authorList>
    </citation>
    <scope>NUCLEOTIDE SEQUENCE</scope>
    <source>
        <strain evidence="10">CBA3647</strain>
    </source>
</reference>
<evidence type="ECO:0000313" key="10">
    <source>
        <dbReference type="EMBL" id="WAW14958.1"/>
    </source>
</evidence>
<evidence type="ECO:0000256" key="4">
    <source>
        <dbReference type="ARBA" id="ARBA00022737"/>
    </source>
</evidence>
<feature type="domain" description="ABC transporter" evidence="9">
    <location>
        <begin position="249"/>
        <end position="493"/>
    </location>
</feature>
<keyword evidence="3" id="KW-0762">Sugar transport</keyword>
<dbReference type="GO" id="GO:0005524">
    <property type="term" value="F:ATP binding"/>
    <property type="evidence" value="ECO:0007669"/>
    <property type="project" value="UniProtKB-KW"/>
</dbReference>
<dbReference type="EMBL" id="CP114052">
    <property type="protein sequence ID" value="WAW14958.1"/>
    <property type="molecule type" value="Genomic_DNA"/>
</dbReference>
<dbReference type="InterPro" id="IPR003593">
    <property type="entry name" value="AAA+_ATPase"/>
</dbReference>
<dbReference type="CDD" id="cd03215">
    <property type="entry name" value="ABC_Carb_Monos_II"/>
    <property type="match status" value="1"/>
</dbReference>
<keyword evidence="11" id="KW-1185">Reference proteome</keyword>
<keyword evidence="1" id="KW-0813">Transport</keyword>
<keyword evidence="4" id="KW-0677">Repeat</keyword>
<evidence type="ECO:0000256" key="3">
    <source>
        <dbReference type="ARBA" id="ARBA00022597"/>
    </source>
</evidence>
<dbReference type="PANTHER" id="PTHR43790:SF3">
    <property type="entry name" value="D-ALLOSE IMPORT ATP-BINDING PROTEIN ALSA-RELATED"/>
    <property type="match status" value="1"/>
</dbReference>
<evidence type="ECO:0000256" key="6">
    <source>
        <dbReference type="ARBA" id="ARBA00022840"/>
    </source>
</evidence>
<keyword evidence="8" id="KW-0472">Membrane</keyword>
<dbReference type="PROSITE" id="PS50893">
    <property type="entry name" value="ABC_TRANSPORTER_2"/>
    <property type="match status" value="2"/>
</dbReference>
<dbReference type="InterPro" id="IPR027417">
    <property type="entry name" value="P-loop_NTPase"/>
</dbReference>
<keyword evidence="5" id="KW-0547">Nucleotide-binding</keyword>
<keyword evidence="6 10" id="KW-0067">ATP-binding</keyword>
<dbReference type="Pfam" id="PF00005">
    <property type="entry name" value="ABC_tran"/>
    <property type="match status" value="2"/>
</dbReference>
<sequence length="493" mass="55387">MNIRMENIWKAFGGNSVLEGVNIDIKSARVHALMGENGAGKSTLMNILTGLHKKDQGRIFVDGKEVEFGNIKESEKAGIYFVHQEINDFPDMTVLQNIFVGDEITNMFGFLDNVKMKEKIRPVFESLGVKIDLDKKINELSVGQRQLIEIAKILMKDAKFIIMDEPSASLMTEDIERLFRIIKDLRKRGVTIVYISHRMEEIFQICDDVTVMRDGISVDTKEVKDTTNHEIVKKMVGRELNDFYPEKTSPIKNIIFEVKNISRKEKFQNVSFQVREGEILGFSGLLGSGRTEIMRSIFGMDKIDEGQIILEGKEIKINGPSDAIKNGIGFISEDRKDEGLILEHSIRDNTILPVIDQFAKNHIINDKEVNNLVAMLKDRLKIKASSMDDEVSSLSGGNQQKVVLAKWITISPKVLILDEPTRGVDVGAKREIYTLINELASKGVAVIVISSDLPEIMGISDRIMVVHEGTITGELTRQEADQEKIMTYATGGK</sequence>
<dbReference type="SUPFAM" id="SSF52540">
    <property type="entry name" value="P-loop containing nucleoside triphosphate hydrolases"/>
    <property type="match status" value="2"/>
</dbReference>
<evidence type="ECO:0000256" key="2">
    <source>
        <dbReference type="ARBA" id="ARBA00022475"/>
    </source>
</evidence>
<organism evidence="10 11">
    <name type="scientific">Peptostreptococcus equinus</name>
    <dbReference type="NCBI Taxonomy" id="3003601"/>
    <lineage>
        <taxon>Bacteria</taxon>
        <taxon>Bacillati</taxon>
        <taxon>Bacillota</taxon>
        <taxon>Clostridia</taxon>
        <taxon>Peptostreptococcales</taxon>
        <taxon>Peptostreptococcaceae</taxon>
        <taxon>Peptostreptococcus</taxon>
    </lineage>
</organism>
<dbReference type="SMART" id="SM00382">
    <property type="entry name" value="AAA"/>
    <property type="match status" value="2"/>
</dbReference>
<dbReference type="PANTHER" id="PTHR43790">
    <property type="entry name" value="CARBOHYDRATE TRANSPORT ATP-BINDING PROTEIN MG119-RELATED"/>
    <property type="match status" value="1"/>
</dbReference>
<evidence type="ECO:0000256" key="8">
    <source>
        <dbReference type="ARBA" id="ARBA00023136"/>
    </source>
</evidence>
<dbReference type="Proteomes" id="UP001164187">
    <property type="component" value="Chromosome"/>
</dbReference>
<dbReference type="Gene3D" id="3.40.50.300">
    <property type="entry name" value="P-loop containing nucleotide triphosphate hydrolases"/>
    <property type="match status" value="2"/>
</dbReference>
<keyword evidence="7" id="KW-1278">Translocase</keyword>
<evidence type="ECO:0000259" key="9">
    <source>
        <dbReference type="PROSITE" id="PS50893"/>
    </source>
</evidence>
<dbReference type="InterPro" id="IPR050107">
    <property type="entry name" value="ABC_carbohydrate_import_ATPase"/>
</dbReference>
<evidence type="ECO:0000256" key="5">
    <source>
        <dbReference type="ARBA" id="ARBA00022741"/>
    </source>
</evidence>
<dbReference type="RefSeq" id="WP_269311650.1">
    <property type="nucleotide sequence ID" value="NZ_CP114052.1"/>
</dbReference>
<name>A0ABY7JSC2_9FIRM</name>
<dbReference type="InterPro" id="IPR003439">
    <property type="entry name" value="ABC_transporter-like_ATP-bd"/>
</dbReference>
<accession>A0ABY7JSC2</accession>
<dbReference type="InterPro" id="IPR017871">
    <property type="entry name" value="ABC_transporter-like_CS"/>
</dbReference>
<dbReference type="CDD" id="cd03216">
    <property type="entry name" value="ABC_Carb_Monos_I"/>
    <property type="match status" value="1"/>
</dbReference>
<keyword evidence="2" id="KW-1003">Cell membrane</keyword>
<dbReference type="PROSITE" id="PS00211">
    <property type="entry name" value="ABC_TRANSPORTER_1"/>
    <property type="match status" value="2"/>
</dbReference>
<evidence type="ECO:0000256" key="7">
    <source>
        <dbReference type="ARBA" id="ARBA00022967"/>
    </source>
</evidence>
<gene>
    <name evidence="10" type="ORF">O0R46_00400</name>
</gene>
<proteinExistence type="predicted"/>
<feature type="domain" description="ABC transporter" evidence="9">
    <location>
        <begin position="3"/>
        <end position="239"/>
    </location>
</feature>
<protein>
    <submittedName>
        <fullName evidence="10">Sugar ABC transporter ATP-binding protein</fullName>
    </submittedName>
</protein>